<name>A0AAD7WKY1_9TELE</name>
<keyword evidence="3" id="KW-1185">Reference proteome</keyword>
<evidence type="ECO:0000256" key="1">
    <source>
        <dbReference type="SAM" id="MobiDB-lite"/>
    </source>
</evidence>
<feature type="compositionally biased region" description="Low complexity" evidence="1">
    <location>
        <begin position="88"/>
        <end position="98"/>
    </location>
</feature>
<gene>
    <name evidence="2" type="ORF">AAFF_G00396240</name>
</gene>
<evidence type="ECO:0000313" key="2">
    <source>
        <dbReference type="EMBL" id="KAJ8400500.1"/>
    </source>
</evidence>
<feature type="region of interest" description="Disordered" evidence="1">
    <location>
        <begin position="1"/>
        <end position="25"/>
    </location>
</feature>
<protein>
    <submittedName>
        <fullName evidence="2">Uncharacterized protein</fullName>
    </submittedName>
</protein>
<organism evidence="2 3">
    <name type="scientific">Aldrovandia affinis</name>
    <dbReference type="NCBI Taxonomy" id="143900"/>
    <lineage>
        <taxon>Eukaryota</taxon>
        <taxon>Metazoa</taxon>
        <taxon>Chordata</taxon>
        <taxon>Craniata</taxon>
        <taxon>Vertebrata</taxon>
        <taxon>Euteleostomi</taxon>
        <taxon>Actinopterygii</taxon>
        <taxon>Neopterygii</taxon>
        <taxon>Teleostei</taxon>
        <taxon>Notacanthiformes</taxon>
        <taxon>Halosauridae</taxon>
        <taxon>Aldrovandia</taxon>
    </lineage>
</organism>
<dbReference type="Proteomes" id="UP001221898">
    <property type="component" value="Unassembled WGS sequence"/>
</dbReference>
<sequence>METGGPTSPPPRAGNRTPGLSAGSTVGCDERFALIRGWTQRWQSACIREMHISACGVIPGTPLAGSNRGPVGGELGRDSEGRGGGESGSLRSPGRSLRCPYTEPIRQCH</sequence>
<accession>A0AAD7WKY1</accession>
<evidence type="ECO:0000313" key="3">
    <source>
        <dbReference type="Proteomes" id="UP001221898"/>
    </source>
</evidence>
<reference evidence="2" key="1">
    <citation type="journal article" date="2023" name="Science">
        <title>Genome structures resolve the early diversification of teleost fishes.</title>
        <authorList>
            <person name="Parey E."/>
            <person name="Louis A."/>
            <person name="Montfort J."/>
            <person name="Bouchez O."/>
            <person name="Roques C."/>
            <person name="Iampietro C."/>
            <person name="Lluch J."/>
            <person name="Castinel A."/>
            <person name="Donnadieu C."/>
            <person name="Desvignes T."/>
            <person name="Floi Bucao C."/>
            <person name="Jouanno E."/>
            <person name="Wen M."/>
            <person name="Mejri S."/>
            <person name="Dirks R."/>
            <person name="Jansen H."/>
            <person name="Henkel C."/>
            <person name="Chen W.J."/>
            <person name="Zahm M."/>
            <person name="Cabau C."/>
            <person name="Klopp C."/>
            <person name="Thompson A.W."/>
            <person name="Robinson-Rechavi M."/>
            <person name="Braasch I."/>
            <person name="Lecointre G."/>
            <person name="Bobe J."/>
            <person name="Postlethwait J.H."/>
            <person name="Berthelot C."/>
            <person name="Roest Crollius H."/>
            <person name="Guiguen Y."/>
        </authorList>
    </citation>
    <scope>NUCLEOTIDE SEQUENCE</scope>
    <source>
        <strain evidence="2">NC1722</strain>
    </source>
</reference>
<dbReference type="EMBL" id="JAINUG010000076">
    <property type="protein sequence ID" value="KAJ8400500.1"/>
    <property type="molecule type" value="Genomic_DNA"/>
</dbReference>
<feature type="region of interest" description="Disordered" evidence="1">
    <location>
        <begin position="60"/>
        <end position="109"/>
    </location>
</feature>
<dbReference type="AlphaFoldDB" id="A0AAD7WKY1"/>
<proteinExistence type="predicted"/>
<comment type="caution">
    <text evidence="2">The sequence shown here is derived from an EMBL/GenBank/DDBJ whole genome shotgun (WGS) entry which is preliminary data.</text>
</comment>